<gene>
    <name evidence="2" type="ORF">ACFSTE_21710</name>
</gene>
<proteinExistence type="predicted"/>
<evidence type="ECO:0000313" key="3">
    <source>
        <dbReference type="Proteomes" id="UP001597459"/>
    </source>
</evidence>
<feature type="domain" description="DUF1330" evidence="1">
    <location>
        <begin position="50"/>
        <end position="128"/>
    </location>
</feature>
<dbReference type="PANTHER" id="PTHR40257">
    <property type="match status" value="1"/>
</dbReference>
<comment type="caution">
    <text evidence="2">The sequence shown here is derived from an EMBL/GenBank/DDBJ whole genome shotgun (WGS) entry which is preliminary data.</text>
</comment>
<sequence>MKNYLHATPETGKQFYLDFHKKGEIVMLNLLKFKVTADYSALPALRPAETITGAAAYALYMKHTAPLLEQAGSRILFSGTGKEYLIGPEGEQWDAVLLVAHVSVEVFMKFAQSEDYLQYAGHRTAALEDSRLLPLSPSRI</sequence>
<dbReference type="PANTHER" id="PTHR40257:SF1">
    <property type="entry name" value="DUF1330 DOMAIN-CONTAINING PROTEIN"/>
    <property type="match status" value="1"/>
</dbReference>
<evidence type="ECO:0000313" key="2">
    <source>
        <dbReference type="EMBL" id="MFD2593469.1"/>
    </source>
</evidence>
<evidence type="ECO:0000259" key="1">
    <source>
        <dbReference type="Pfam" id="PF07045"/>
    </source>
</evidence>
<dbReference type="InterPro" id="IPR010753">
    <property type="entry name" value="DUF1330"/>
</dbReference>
<dbReference type="RefSeq" id="WP_176030826.1">
    <property type="nucleotide sequence ID" value="NZ_JBHSJV010000001.1"/>
</dbReference>
<accession>A0ABW5NGX6</accession>
<organism evidence="2 3">
    <name type="scientific">Aquimarina hainanensis</name>
    <dbReference type="NCBI Taxonomy" id="1578017"/>
    <lineage>
        <taxon>Bacteria</taxon>
        <taxon>Pseudomonadati</taxon>
        <taxon>Bacteroidota</taxon>
        <taxon>Flavobacteriia</taxon>
        <taxon>Flavobacteriales</taxon>
        <taxon>Flavobacteriaceae</taxon>
        <taxon>Aquimarina</taxon>
    </lineage>
</organism>
<dbReference type="Gene3D" id="3.30.70.100">
    <property type="match status" value="1"/>
</dbReference>
<dbReference type="InterPro" id="IPR011008">
    <property type="entry name" value="Dimeric_a/b-barrel"/>
</dbReference>
<dbReference type="Proteomes" id="UP001597459">
    <property type="component" value="Unassembled WGS sequence"/>
</dbReference>
<dbReference type="SUPFAM" id="SSF54909">
    <property type="entry name" value="Dimeric alpha+beta barrel"/>
    <property type="match status" value="1"/>
</dbReference>
<name>A0ABW5NGX6_9FLAO</name>
<dbReference type="Pfam" id="PF07045">
    <property type="entry name" value="DUF1330"/>
    <property type="match status" value="1"/>
</dbReference>
<dbReference type="EMBL" id="JBHULX010000048">
    <property type="protein sequence ID" value="MFD2593469.1"/>
    <property type="molecule type" value="Genomic_DNA"/>
</dbReference>
<reference evidence="3" key="1">
    <citation type="journal article" date="2019" name="Int. J. Syst. Evol. Microbiol.">
        <title>The Global Catalogue of Microorganisms (GCM) 10K type strain sequencing project: providing services to taxonomists for standard genome sequencing and annotation.</title>
        <authorList>
            <consortium name="The Broad Institute Genomics Platform"/>
            <consortium name="The Broad Institute Genome Sequencing Center for Infectious Disease"/>
            <person name="Wu L."/>
            <person name="Ma J."/>
        </authorList>
    </citation>
    <scope>NUCLEOTIDE SEQUENCE [LARGE SCALE GENOMIC DNA]</scope>
    <source>
        <strain evidence="3">KCTC 42423</strain>
    </source>
</reference>
<protein>
    <submittedName>
        <fullName evidence="2">DUF1330 domain-containing protein</fullName>
    </submittedName>
</protein>
<keyword evidence="3" id="KW-1185">Reference proteome</keyword>